<dbReference type="InterPro" id="IPR036388">
    <property type="entry name" value="WH-like_DNA-bd_sf"/>
</dbReference>
<dbReference type="Gene3D" id="3.40.50.300">
    <property type="entry name" value="P-loop containing nucleotide triphosphate hydrolases"/>
    <property type="match status" value="1"/>
</dbReference>
<dbReference type="CDD" id="cd06170">
    <property type="entry name" value="LuxR_C_like"/>
    <property type="match status" value="1"/>
</dbReference>
<dbReference type="PRINTS" id="PR00038">
    <property type="entry name" value="HTHLUXR"/>
</dbReference>
<dbReference type="Gene3D" id="1.25.40.10">
    <property type="entry name" value="Tetratricopeptide repeat domain"/>
    <property type="match status" value="1"/>
</dbReference>
<comment type="caution">
    <text evidence="2">The sequence shown here is derived from an EMBL/GenBank/DDBJ whole genome shotgun (WGS) entry which is preliminary data.</text>
</comment>
<organism evidence="2 3">
    <name type="scientific">Kibdelosporangium lantanae</name>
    <dbReference type="NCBI Taxonomy" id="1497396"/>
    <lineage>
        <taxon>Bacteria</taxon>
        <taxon>Bacillati</taxon>
        <taxon>Actinomycetota</taxon>
        <taxon>Actinomycetes</taxon>
        <taxon>Pseudonocardiales</taxon>
        <taxon>Pseudonocardiaceae</taxon>
        <taxon>Kibdelosporangium</taxon>
    </lineage>
</organism>
<evidence type="ECO:0000259" key="1">
    <source>
        <dbReference type="PROSITE" id="PS50043"/>
    </source>
</evidence>
<keyword evidence="3" id="KW-1185">Reference proteome</keyword>
<reference evidence="3" key="1">
    <citation type="journal article" date="2019" name="Int. J. Syst. Evol. Microbiol.">
        <title>The Global Catalogue of Microorganisms (GCM) 10K type strain sequencing project: providing services to taxonomists for standard genome sequencing and annotation.</title>
        <authorList>
            <consortium name="The Broad Institute Genomics Platform"/>
            <consortium name="The Broad Institute Genome Sequencing Center for Infectious Disease"/>
            <person name="Wu L."/>
            <person name="Ma J."/>
        </authorList>
    </citation>
    <scope>NUCLEOTIDE SEQUENCE [LARGE SCALE GENOMIC DNA]</scope>
    <source>
        <strain evidence="3">JCM 31486</strain>
    </source>
</reference>
<keyword evidence="2" id="KW-0067">ATP-binding</keyword>
<dbReference type="SUPFAM" id="SSF48452">
    <property type="entry name" value="TPR-like"/>
    <property type="match status" value="1"/>
</dbReference>
<dbReference type="PROSITE" id="PS50043">
    <property type="entry name" value="HTH_LUXR_2"/>
    <property type="match status" value="1"/>
</dbReference>
<dbReference type="InterPro" id="IPR027417">
    <property type="entry name" value="P-loop_NTPase"/>
</dbReference>
<dbReference type="Proteomes" id="UP001597045">
    <property type="component" value="Unassembled WGS sequence"/>
</dbReference>
<feature type="domain" description="HTH luxR-type" evidence="1">
    <location>
        <begin position="703"/>
        <end position="766"/>
    </location>
</feature>
<dbReference type="PANTHER" id="PTHR47691">
    <property type="entry name" value="REGULATOR-RELATED"/>
    <property type="match status" value="1"/>
</dbReference>
<accession>A0ABW3M5R3</accession>
<evidence type="ECO:0000313" key="2">
    <source>
        <dbReference type="EMBL" id="MFD1044305.1"/>
    </source>
</evidence>
<dbReference type="SMART" id="SM00421">
    <property type="entry name" value="HTH_LUXR"/>
    <property type="match status" value="1"/>
</dbReference>
<dbReference type="GO" id="GO:0005524">
    <property type="term" value="F:ATP binding"/>
    <property type="evidence" value="ECO:0007669"/>
    <property type="project" value="UniProtKB-KW"/>
</dbReference>
<dbReference type="EMBL" id="JBHTIS010000030">
    <property type="protein sequence ID" value="MFD1044305.1"/>
    <property type="molecule type" value="Genomic_DNA"/>
</dbReference>
<dbReference type="PROSITE" id="PS00622">
    <property type="entry name" value="HTH_LUXR_1"/>
    <property type="match status" value="1"/>
</dbReference>
<dbReference type="InterPro" id="IPR016032">
    <property type="entry name" value="Sig_transdc_resp-reg_C-effctor"/>
</dbReference>
<dbReference type="InterPro" id="IPR011990">
    <property type="entry name" value="TPR-like_helical_dom_sf"/>
</dbReference>
<protein>
    <submittedName>
        <fullName evidence="2">ATP-binding protein</fullName>
    </submittedName>
</protein>
<dbReference type="PANTHER" id="PTHR47691:SF3">
    <property type="entry name" value="HTH-TYPE TRANSCRIPTIONAL REGULATOR RV0890C-RELATED"/>
    <property type="match status" value="1"/>
</dbReference>
<gene>
    <name evidence="2" type="ORF">ACFQ1S_01195</name>
</gene>
<dbReference type="SUPFAM" id="SSF46894">
    <property type="entry name" value="C-terminal effector domain of the bipartite response regulators"/>
    <property type="match status" value="1"/>
</dbReference>
<dbReference type="Pfam" id="PF00196">
    <property type="entry name" value="GerE"/>
    <property type="match status" value="1"/>
</dbReference>
<dbReference type="InterPro" id="IPR000792">
    <property type="entry name" value="Tscrpt_reg_LuxR_C"/>
</dbReference>
<evidence type="ECO:0000313" key="3">
    <source>
        <dbReference type="Proteomes" id="UP001597045"/>
    </source>
</evidence>
<dbReference type="Pfam" id="PF13401">
    <property type="entry name" value="AAA_22"/>
    <property type="match status" value="1"/>
</dbReference>
<dbReference type="Gene3D" id="1.10.10.10">
    <property type="entry name" value="Winged helix-like DNA-binding domain superfamily/Winged helix DNA-binding domain"/>
    <property type="match status" value="1"/>
</dbReference>
<dbReference type="InterPro" id="IPR049945">
    <property type="entry name" value="AAA_22"/>
</dbReference>
<dbReference type="SUPFAM" id="SSF52540">
    <property type="entry name" value="P-loop containing nucleoside triphosphate hydrolases"/>
    <property type="match status" value="1"/>
</dbReference>
<name>A0ABW3M5R3_9PSEU</name>
<proteinExistence type="predicted"/>
<sequence>MTSFIGRVELLQDFRAALDESRLVTLLGPGGVGKTRVLEQLAALLAAEMDHRVVVVYLGDLKPDEDDEHLAAALASAMGLPDTPAPLGVTWLVEYLCHQRLTLMLDNCEHLTGSDGDGPVPRLLRTLLRAANGLRVVATSRDLLGVKGERRLVVPPLCVGDEPYRPDGDGVHEALRLLIDRSRAVGTEIVPADYGVAHRLCRRLDGNALAIELAAGQLDTMSIDEILAVENLLDVLVDGDSDQINHRTLRMTMDSSYQRLSEDQQRMWAVLAVFEGGVALEAAQAVCGRMGIDEATVLGLLRQLVRKSVVKAQPGDRRTRYRLLEGTSRQFGLEKITAAGEDRAVRLAHADYYCQLVARGAGEAFGPHEVDWMVQLGEEFHNIRSAHKFLLCDGDPDLATRGLELAINAVRSRFPIFNGMLNEVSRWLAHSLTKHPAAEPSLLYVAGLSMSSWVAMIQGAQDVAGPILDQAERAASVLGCGDGFAPLLRARATWAWLAENDVNKAITALPLLRRAEHATRQAGGGTGDDHLSTLDIGMWAAFLGDSATALAESKRVLADAHAAAAPWSISWGLWTCSLAELQHGEPDKAMSLIQETLEIQNRFGDQRGIAWTLWLLAMILVRLGECELAGEMLGGAQTARKLTNARVEGLAPFRRLQQQVVAMASREIGADQFRARVAAGESYGLPEVLDLAAQLVTFENNQPGTLPGGLTEREFEVAELVALGLSNRQIGDRLEISHRTVEVHVKNIRDKLELTRIEIANWFPGE</sequence>
<keyword evidence="2" id="KW-0547">Nucleotide-binding</keyword>